<dbReference type="EMBL" id="MZ420154">
    <property type="protein sequence ID" value="QYA18579.1"/>
    <property type="molecule type" value="Genomic_DNA"/>
</dbReference>
<dbReference type="GO" id="GO:0016301">
    <property type="term" value="F:kinase activity"/>
    <property type="evidence" value="ECO:0007669"/>
    <property type="project" value="UniProtKB-KW"/>
</dbReference>
<name>A0A8F8PQY9_9VIRU</name>
<keyword evidence="1" id="KW-0808">Transferase</keyword>
<dbReference type="Gene3D" id="1.10.510.10">
    <property type="entry name" value="Transferase(Phosphotransferase) domain 1"/>
    <property type="match status" value="1"/>
</dbReference>
<reference evidence="1" key="1">
    <citation type="submission" date="2021-06" db="EMBL/GenBank/DDBJ databases">
        <authorList>
            <person name="Rolland C."/>
        </authorList>
    </citation>
    <scope>NUCLEOTIDE SEQUENCE</scope>
    <source>
        <strain evidence="1">347.936635</strain>
    </source>
</reference>
<gene>
    <name evidence="1" type="ORF">KOM_12_310</name>
</gene>
<protein>
    <submittedName>
        <fullName evidence="1">Serine/threonine kinase</fullName>
    </submittedName>
</protein>
<dbReference type="SUPFAM" id="SSF56112">
    <property type="entry name" value="Protein kinase-like (PK-like)"/>
    <property type="match status" value="1"/>
</dbReference>
<organism evidence="1">
    <name type="scientific">Clandestinovirus</name>
    <dbReference type="NCBI Taxonomy" id="2831644"/>
    <lineage>
        <taxon>Viruses</taxon>
    </lineage>
</organism>
<proteinExistence type="predicted"/>
<keyword evidence="1" id="KW-0418">Kinase</keyword>
<evidence type="ECO:0000313" key="1">
    <source>
        <dbReference type="EMBL" id="QYA18579.1"/>
    </source>
</evidence>
<dbReference type="InterPro" id="IPR011009">
    <property type="entry name" value="Kinase-like_dom_sf"/>
</dbReference>
<sequence>MKRRLQVPVELEDNSKGKLVFEDDIGDSESSSGSLLWSASLLFEPTDSEPKPLAEPVVVKIVSSVSGEDGHRSGVDCEVNFIRKFGSMESLEKNMVALWGWTNCKLKDLKQHMPYVLTDLPDDHGVYEADEYALLVVEKAETHAYAYIKSWCSMLVKKTITVQQFDSAIKPIIFQVLYALNIIKKDDPTFVHNDLHLSNVLLKKRSELQVFVHDGKEFIVQKAVPHALIWDFGYSSSETMKNWDTTQINQMWGLKTTASACPYDVHLFLNSVYLLLETSDECLNTQTASWVRSVIPGILRGKMNDNIYQGRLSSVCQKTTVWQCIPSIDKMLSSWYFASLRKEDSNRDE</sequence>
<accession>A0A8F8PQY9</accession>